<dbReference type="AlphaFoldDB" id="A0A1C2E5I3"/>
<protein>
    <submittedName>
        <fullName evidence="10">Acriflavin resistance protein</fullName>
    </submittedName>
</protein>
<dbReference type="EMBL" id="MDEO01000027">
    <property type="protein sequence ID" value="OCX22215.1"/>
    <property type="molecule type" value="Genomic_DNA"/>
</dbReference>
<dbReference type="InterPro" id="IPR035906">
    <property type="entry name" value="MetI-like_sf"/>
</dbReference>
<dbReference type="InterPro" id="IPR000515">
    <property type="entry name" value="MetI-like"/>
</dbReference>
<dbReference type="GO" id="GO:0055085">
    <property type="term" value="P:transmembrane transport"/>
    <property type="evidence" value="ECO:0007669"/>
    <property type="project" value="InterPro"/>
</dbReference>
<dbReference type="RefSeq" id="WP_024926898.1">
    <property type="nucleotide sequence ID" value="NZ_MDEO01000027.1"/>
</dbReference>
<evidence type="ECO:0000256" key="1">
    <source>
        <dbReference type="ARBA" id="ARBA00004651"/>
    </source>
</evidence>
<dbReference type="PANTHER" id="PTHR42929:SF1">
    <property type="entry name" value="INNER MEMBRANE ABC TRANSPORTER PERMEASE PROTEIN YDCU-RELATED"/>
    <property type="match status" value="1"/>
</dbReference>
<comment type="subcellular location">
    <subcellularLocation>
        <location evidence="1">Cell membrane</location>
        <topology evidence="1">Multi-pass membrane protein</topology>
    </subcellularLocation>
</comment>
<gene>
    <name evidence="10" type="ORF">QV13_06585</name>
</gene>
<dbReference type="Proteomes" id="UP000094412">
    <property type="component" value="Unassembled WGS sequence"/>
</dbReference>
<evidence type="ECO:0000313" key="11">
    <source>
        <dbReference type="Proteomes" id="UP000094412"/>
    </source>
</evidence>
<dbReference type="OrthoDB" id="8404154at2"/>
<keyword evidence="7 8" id="KW-0472">Membrane</keyword>
<keyword evidence="11" id="KW-1185">Reference proteome</keyword>
<evidence type="ECO:0000256" key="4">
    <source>
        <dbReference type="ARBA" id="ARBA00022475"/>
    </source>
</evidence>
<dbReference type="STRING" id="1566387.QV13_06585"/>
<evidence type="ECO:0000256" key="7">
    <source>
        <dbReference type="ARBA" id="ARBA00023136"/>
    </source>
</evidence>
<reference evidence="10 11" key="1">
    <citation type="submission" date="2016-08" db="EMBL/GenBank/DDBJ databases">
        <title>Whole genome sequence of Mesorhizobium sp. strain UASWS1009 isolated from industrial sewage.</title>
        <authorList>
            <person name="Crovadore J."/>
            <person name="Calmin G."/>
            <person name="Chablais R."/>
            <person name="Cochard B."/>
            <person name="Lefort F."/>
        </authorList>
    </citation>
    <scope>NUCLEOTIDE SEQUENCE [LARGE SCALE GENOMIC DNA]</scope>
    <source>
        <strain evidence="10 11">UASWS1009</strain>
    </source>
</reference>
<evidence type="ECO:0000259" key="9">
    <source>
        <dbReference type="PROSITE" id="PS50928"/>
    </source>
</evidence>
<keyword evidence="5 8" id="KW-0812">Transmembrane</keyword>
<feature type="transmembrane region" description="Helical" evidence="8">
    <location>
        <begin position="272"/>
        <end position="294"/>
    </location>
</feature>
<sequence length="303" mass="32797">MTDISLSGPAAAGKIVPPAQARAMRLPTQWLGVAPFIIFALMFLILPTLYLILGAFQNSDGAVTLENIIELAQPSIVAAYLISIKVSVASALLGAFIGLAIAIAIVRGGLPNWTRSATLTFSGVASQFAGVPLAFAFLATLGRLGLVTVFLRALGFDPYQHGFNVLSFWGLTLTYLYFQIPLMVVIITPAIDGLKKEWGEAAATLGATQWQYWRMVVIPVIWPSFLGTVILLFANAFGAIATAYALTGSSLNIVPILLYAQIRGDVLHNPHLGYAIAFGMIFITGLANVFYIWFRTRSERWLK</sequence>
<dbReference type="GO" id="GO:0005886">
    <property type="term" value="C:plasma membrane"/>
    <property type="evidence" value="ECO:0007669"/>
    <property type="project" value="UniProtKB-SubCell"/>
</dbReference>
<dbReference type="CDD" id="cd06261">
    <property type="entry name" value="TM_PBP2"/>
    <property type="match status" value="1"/>
</dbReference>
<feature type="transmembrane region" description="Helical" evidence="8">
    <location>
        <begin position="130"/>
        <end position="154"/>
    </location>
</feature>
<evidence type="ECO:0000256" key="6">
    <source>
        <dbReference type="ARBA" id="ARBA00022989"/>
    </source>
</evidence>
<dbReference type="PROSITE" id="PS50928">
    <property type="entry name" value="ABC_TM1"/>
    <property type="match status" value="1"/>
</dbReference>
<evidence type="ECO:0000256" key="8">
    <source>
        <dbReference type="SAM" id="Phobius"/>
    </source>
</evidence>
<dbReference type="PANTHER" id="PTHR42929">
    <property type="entry name" value="INNER MEMBRANE ABC TRANSPORTER PERMEASE PROTEIN YDCU-RELATED-RELATED"/>
    <property type="match status" value="1"/>
</dbReference>
<feature type="transmembrane region" description="Helical" evidence="8">
    <location>
        <begin position="166"/>
        <end position="191"/>
    </location>
</feature>
<evidence type="ECO:0000313" key="10">
    <source>
        <dbReference type="EMBL" id="OCX22215.1"/>
    </source>
</evidence>
<organism evidence="10 11">
    <name type="scientific">Mesorhizobium hungaricum</name>
    <dbReference type="NCBI Taxonomy" id="1566387"/>
    <lineage>
        <taxon>Bacteria</taxon>
        <taxon>Pseudomonadati</taxon>
        <taxon>Pseudomonadota</taxon>
        <taxon>Alphaproteobacteria</taxon>
        <taxon>Hyphomicrobiales</taxon>
        <taxon>Phyllobacteriaceae</taxon>
        <taxon>Mesorhizobium</taxon>
    </lineage>
</organism>
<evidence type="ECO:0000256" key="2">
    <source>
        <dbReference type="ARBA" id="ARBA00007069"/>
    </source>
</evidence>
<dbReference type="Gene3D" id="1.10.3720.10">
    <property type="entry name" value="MetI-like"/>
    <property type="match status" value="1"/>
</dbReference>
<evidence type="ECO:0000256" key="5">
    <source>
        <dbReference type="ARBA" id="ARBA00022692"/>
    </source>
</evidence>
<keyword evidence="3" id="KW-0813">Transport</keyword>
<keyword evidence="6 8" id="KW-1133">Transmembrane helix</keyword>
<feature type="transmembrane region" description="Helical" evidence="8">
    <location>
        <begin position="211"/>
        <end position="234"/>
    </location>
</feature>
<dbReference type="SUPFAM" id="SSF161098">
    <property type="entry name" value="MetI-like"/>
    <property type="match status" value="1"/>
</dbReference>
<evidence type="ECO:0000256" key="3">
    <source>
        <dbReference type="ARBA" id="ARBA00022448"/>
    </source>
</evidence>
<keyword evidence="4" id="KW-1003">Cell membrane</keyword>
<feature type="transmembrane region" description="Helical" evidence="8">
    <location>
        <begin position="33"/>
        <end position="56"/>
    </location>
</feature>
<name>A0A1C2E5I3_9HYPH</name>
<feature type="transmembrane region" description="Helical" evidence="8">
    <location>
        <begin position="241"/>
        <end position="260"/>
    </location>
</feature>
<accession>A0A1C2E5I3</accession>
<feature type="domain" description="ABC transmembrane type-1" evidence="9">
    <location>
        <begin position="80"/>
        <end position="293"/>
    </location>
</feature>
<comment type="caution">
    <text evidence="10">The sequence shown here is derived from an EMBL/GenBank/DDBJ whole genome shotgun (WGS) entry which is preliminary data.</text>
</comment>
<comment type="similarity">
    <text evidence="2">Belongs to the binding-protein-dependent transport system permease family. CysTW subfamily.</text>
</comment>
<feature type="transmembrane region" description="Helical" evidence="8">
    <location>
        <begin position="77"/>
        <end position="110"/>
    </location>
</feature>
<proteinExistence type="inferred from homology"/>